<evidence type="ECO:0000313" key="3">
    <source>
        <dbReference type="Proteomes" id="UP000584867"/>
    </source>
</evidence>
<dbReference type="EMBL" id="JACHIO010000002">
    <property type="protein sequence ID" value="MBB5062368.1"/>
    <property type="molecule type" value="Genomic_DNA"/>
</dbReference>
<dbReference type="RefSeq" id="WP_184252849.1">
    <property type="nucleotide sequence ID" value="NZ_JACHIO010000002.1"/>
</dbReference>
<keyword evidence="1" id="KW-0812">Transmembrane</keyword>
<proteinExistence type="predicted"/>
<dbReference type="Proteomes" id="UP000584867">
    <property type="component" value="Unassembled WGS sequence"/>
</dbReference>
<keyword evidence="1" id="KW-1133">Transmembrane helix</keyword>
<evidence type="ECO:0000256" key="1">
    <source>
        <dbReference type="SAM" id="Phobius"/>
    </source>
</evidence>
<feature type="transmembrane region" description="Helical" evidence="1">
    <location>
        <begin position="150"/>
        <end position="170"/>
    </location>
</feature>
<organism evidence="2 3">
    <name type="scientific">Granulicella mallensis</name>
    <dbReference type="NCBI Taxonomy" id="940614"/>
    <lineage>
        <taxon>Bacteria</taxon>
        <taxon>Pseudomonadati</taxon>
        <taxon>Acidobacteriota</taxon>
        <taxon>Terriglobia</taxon>
        <taxon>Terriglobales</taxon>
        <taxon>Acidobacteriaceae</taxon>
        <taxon>Granulicella</taxon>
    </lineage>
</organism>
<keyword evidence="1" id="KW-0472">Membrane</keyword>
<dbReference type="AlphaFoldDB" id="A0A7W7ZMC4"/>
<accession>A0A7W7ZMC4</accession>
<name>A0A7W7ZMC4_9BACT</name>
<comment type="caution">
    <text evidence="2">The sequence shown here is derived from an EMBL/GenBank/DDBJ whole genome shotgun (WGS) entry which is preliminary data.</text>
</comment>
<reference evidence="2 3" key="1">
    <citation type="submission" date="2020-08" db="EMBL/GenBank/DDBJ databases">
        <title>Genomic Encyclopedia of Type Strains, Phase IV (KMG-V): Genome sequencing to study the core and pangenomes of soil and plant-associated prokaryotes.</title>
        <authorList>
            <person name="Whitman W."/>
        </authorList>
    </citation>
    <scope>NUCLEOTIDE SEQUENCE [LARGE SCALE GENOMIC DNA]</scope>
    <source>
        <strain evidence="2 3">X5P3</strain>
    </source>
</reference>
<evidence type="ECO:0000313" key="2">
    <source>
        <dbReference type="EMBL" id="MBB5062368.1"/>
    </source>
</evidence>
<gene>
    <name evidence="2" type="ORF">HDF15_000695</name>
</gene>
<sequence>MAKTELREEERASLARLLESETMTRAPRLCAVLRYLVDAFIEGRSNEITEQSIGEAVFGKPVGYNPGDDNIVRVTLRHLRTRLEEFYRTEGKHETYILEIPKGKYIPFLVPREAGHPGSGTPAAATPPRLLQALETDPTPPPSLSSRVGIGWLVAGALLVLSLALSYTLYRVEFGNAARAGSQESSGLLQMLVQHGNQLTVVVTDSNLQAYREIFKKEVSLDSYIDRSYVRSQPNAVDNLSAGALKYASGTTETTLTSAIVAATIQKAAAPVVVSIRHPHDLSLRDFQSGNMILLGGPWINPWGQLFEDRLNFQLVPPPDNPAGSVILNRHPQPGEPATFVPRQKNGQTITYVRIAVLPNLNKSGQVVLVGANSLESLEAGGDYLISQDFLNDLLRRFQVSSLAQLPSFEVVLEVKGINAVPGNIRVVAQRAITPSS</sequence>
<protein>
    <submittedName>
        <fullName evidence="2">Uncharacterized protein</fullName>
    </submittedName>
</protein>